<evidence type="ECO:0000259" key="2">
    <source>
        <dbReference type="Pfam" id="PF12158"/>
    </source>
</evidence>
<dbReference type="RefSeq" id="WP_380247503.1">
    <property type="nucleotide sequence ID" value="NZ_JBHUII010000001.1"/>
</dbReference>
<keyword evidence="4" id="KW-1185">Reference proteome</keyword>
<feature type="domain" description="DUF3592" evidence="2">
    <location>
        <begin position="60"/>
        <end position="121"/>
    </location>
</feature>
<evidence type="ECO:0000313" key="3">
    <source>
        <dbReference type="EMBL" id="MFD2204185.1"/>
    </source>
</evidence>
<dbReference type="InterPro" id="IPR021994">
    <property type="entry name" value="DUF3592"/>
</dbReference>
<sequence>MSLSLGFGILFTLVTIMFGYLFYHNFTHASALDKRGIVTGAEIIRKFEQSSTSSSNLSITNNPKSRKQGPTSYLVEYEYETQGGQVILETENVGKEYQASLEIGGIYDVKYDPENPDISTLSYVGGYERGVRTLQILITIFSILSLICWGFYFRK</sequence>
<organism evidence="3 4">
    <name type="scientific">Kiloniella antarctica</name>
    <dbReference type="NCBI Taxonomy" id="1550907"/>
    <lineage>
        <taxon>Bacteria</taxon>
        <taxon>Pseudomonadati</taxon>
        <taxon>Pseudomonadota</taxon>
        <taxon>Alphaproteobacteria</taxon>
        <taxon>Rhodospirillales</taxon>
        <taxon>Kiloniellaceae</taxon>
        <taxon>Kiloniella</taxon>
    </lineage>
</organism>
<keyword evidence="1" id="KW-0812">Transmembrane</keyword>
<dbReference type="Proteomes" id="UP001597294">
    <property type="component" value="Unassembled WGS sequence"/>
</dbReference>
<reference evidence="4" key="1">
    <citation type="journal article" date="2019" name="Int. J. Syst. Evol. Microbiol.">
        <title>The Global Catalogue of Microorganisms (GCM) 10K type strain sequencing project: providing services to taxonomists for standard genome sequencing and annotation.</title>
        <authorList>
            <consortium name="The Broad Institute Genomics Platform"/>
            <consortium name="The Broad Institute Genome Sequencing Center for Infectious Disease"/>
            <person name="Wu L."/>
            <person name="Ma J."/>
        </authorList>
    </citation>
    <scope>NUCLEOTIDE SEQUENCE [LARGE SCALE GENOMIC DNA]</scope>
    <source>
        <strain evidence="4">CGMCC 4.7192</strain>
    </source>
</reference>
<comment type="caution">
    <text evidence="3">The sequence shown here is derived from an EMBL/GenBank/DDBJ whole genome shotgun (WGS) entry which is preliminary data.</text>
</comment>
<proteinExistence type="predicted"/>
<keyword evidence="1" id="KW-0472">Membrane</keyword>
<evidence type="ECO:0000256" key="1">
    <source>
        <dbReference type="SAM" id="Phobius"/>
    </source>
</evidence>
<name>A0ABW5BHV9_9PROT</name>
<protein>
    <submittedName>
        <fullName evidence="3">DUF3592 domain-containing protein</fullName>
    </submittedName>
</protein>
<feature type="transmembrane region" description="Helical" evidence="1">
    <location>
        <begin position="134"/>
        <end position="152"/>
    </location>
</feature>
<accession>A0ABW5BHV9</accession>
<dbReference type="EMBL" id="JBHUII010000001">
    <property type="protein sequence ID" value="MFD2204185.1"/>
    <property type="molecule type" value="Genomic_DNA"/>
</dbReference>
<feature type="transmembrane region" description="Helical" evidence="1">
    <location>
        <begin position="6"/>
        <end position="26"/>
    </location>
</feature>
<evidence type="ECO:0000313" key="4">
    <source>
        <dbReference type="Proteomes" id="UP001597294"/>
    </source>
</evidence>
<gene>
    <name evidence="3" type="ORF">ACFSKO_01095</name>
</gene>
<dbReference type="Pfam" id="PF12158">
    <property type="entry name" value="DUF3592"/>
    <property type="match status" value="1"/>
</dbReference>
<keyword evidence="1" id="KW-1133">Transmembrane helix</keyword>